<evidence type="ECO:0000313" key="1">
    <source>
        <dbReference type="EMBL" id="KAJ8372613.1"/>
    </source>
</evidence>
<reference evidence="1" key="1">
    <citation type="journal article" date="2023" name="Science">
        <title>Genome structures resolve the early diversification of teleost fishes.</title>
        <authorList>
            <person name="Parey E."/>
            <person name="Louis A."/>
            <person name="Montfort J."/>
            <person name="Bouchez O."/>
            <person name="Roques C."/>
            <person name="Iampietro C."/>
            <person name="Lluch J."/>
            <person name="Castinel A."/>
            <person name="Donnadieu C."/>
            <person name="Desvignes T."/>
            <person name="Floi Bucao C."/>
            <person name="Jouanno E."/>
            <person name="Wen M."/>
            <person name="Mejri S."/>
            <person name="Dirks R."/>
            <person name="Jansen H."/>
            <person name="Henkel C."/>
            <person name="Chen W.J."/>
            <person name="Zahm M."/>
            <person name="Cabau C."/>
            <person name="Klopp C."/>
            <person name="Thompson A.W."/>
            <person name="Robinson-Rechavi M."/>
            <person name="Braasch I."/>
            <person name="Lecointre G."/>
            <person name="Bobe J."/>
            <person name="Postlethwait J.H."/>
            <person name="Berthelot C."/>
            <person name="Roest Crollius H."/>
            <person name="Guiguen Y."/>
        </authorList>
    </citation>
    <scope>NUCLEOTIDE SEQUENCE</scope>
    <source>
        <strain evidence="1">NC1722</strain>
    </source>
</reference>
<proteinExistence type="predicted"/>
<keyword evidence="2" id="KW-1185">Reference proteome</keyword>
<protein>
    <submittedName>
        <fullName evidence="1">Uncharacterized protein</fullName>
    </submittedName>
</protein>
<comment type="caution">
    <text evidence="1">The sequence shown here is derived from an EMBL/GenBank/DDBJ whole genome shotgun (WGS) entry which is preliminary data.</text>
</comment>
<dbReference type="Proteomes" id="UP001221898">
    <property type="component" value="Unassembled WGS sequence"/>
</dbReference>
<name>A0AAD7R9Z1_9TELE</name>
<dbReference type="AlphaFoldDB" id="A0AAD7R9Z1"/>
<dbReference type="EMBL" id="JAINUG010000393">
    <property type="protein sequence ID" value="KAJ8372613.1"/>
    <property type="molecule type" value="Genomic_DNA"/>
</dbReference>
<gene>
    <name evidence="1" type="ORF">AAFF_G00280780</name>
</gene>
<accession>A0AAD7R9Z1</accession>
<evidence type="ECO:0000313" key="2">
    <source>
        <dbReference type="Proteomes" id="UP001221898"/>
    </source>
</evidence>
<organism evidence="1 2">
    <name type="scientific">Aldrovandia affinis</name>
    <dbReference type="NCBI Taxonomy" id="143900"/>
    <lineage>
        <taxon>Eukaryota</taxon>
        <taxon>Metazoa</taxon>
        <taxon>Chordata</taxon>
        <taxon>Craniata</taxon>
        <taxon>Vertebrata</taxon>
        <taxon>Euteleostomi</taxon>
        <taxon>Actinopterygii</taxon>
        <taxon>Neopterygii</taxon>
        <taxon>Teleostei</taxon>
        <taxon>Notacanthiformes</taxon>
        <taxon>Halosauridae</taxon>
        <taxon>Aldrovandia</taxon>
    </lineage>
</organism>
<sequence>MGTQIPGNWTTNPPPMLSGIPAYLRRTPAAPIRKKRSKRRGKRGGVLVKLKILLTSSRLTDHRLLRDGRCRPTPDVRRLVRWLRPVVTGLLSPEPAVAPGSTPLLLLPRDPAAPQGLIPPGPVSWHSPTRRCRRGVDHSSLRMLKRAVRVPPASEELNLRMALINVRSLVNKTFQLNDFFTARELDFMFLTETRLTVGDNVPFSELLPPDCDFLNSPRTTGNGVPST</sequence>